<evidence type="ECO:0000313" key="3">
    <source>
        <dbReference type="Proteomes" id="UP000050525"/>
    </source>
</evidence>
<gene>
    <name evidence="2" type="ORF">Y1Q_0004737</name>
</gene>
<evidence type="ECO:0000256" key="1">
    <source>
        <dbReference type="SAM" id="MobiDB-lite"/>
    </source>
</evidence>
<organism evidence="2 3">
    <name type="scientific">Alligator mississippiensis</name>
    <name type="common">American alligator</name>
    <dbReference type="NCBI Taxonomy" id="8496"/>
    <lineage>
        <taxon>Eukaryota</taxon>
        <taxon>Metazoa</taxon>
        <taxon>Chordata</taxon>
        <taxon>Craniata</taxon>
        <taxon>Vertebrata</taxon>
        <taxon>Euteleostomi</taxon>
        <taxon>Archelosauria</taxon>
        <taxon>Archosauria</taxon>
        <taxon>Crocodylia</taxon>
        <taxon>Alligatoridae</taxon>
        <taxon>Alligatorinae</taxon>
        <taxon>Alligator</taxon>
    </lineage>
</organism>
<dbReference type="AlphaFoldDB" id="A0A151N475"/>
<reference evidence="2 3" key="1">
    <citation type="journal article" date="2012" name="Genome Biol.">
        <title>Sequencing three crocodilian genomes to illuminate the evolution of archosaurs and amniotes.</title>
        <authorList>
            <person name="St John J.A."/>
            <person name="Braun E.L."/>
            <person name="Isberg S.R."/>
            <person name="Miles L.G."/>
            <person name="Chong A.Y."/>
            <person name="Gongora J."/>
            <person name="Dalzell P."/>
            <person name="Moran C."/>
            <person name="Bed'hom B."/>
            <person name="Abzhanov A."/>
            <person name="Burgess S.C."/>
            <person name="Cooksey A.M."/>
            <person name="Castoe T.A."/>
            <person name="Crawford N.G."/>
            <person name="Densmore L.D."/>
            <person name="Drew J.C."/>
            <person name="Edwards S.V."/>
            <person name="Faircloth B.C."/>
            <person name="Fujita M.K."/>
            <person name="Greenwold M.J."/>
            <person name="Hoffmann F.G."/>
            <person name="Howard J.M."/>
            <person name="Iguchi T."/>
            <person name="Janes D.E."/>
            <person name="Khan S.Y."/>
            <person name="Kohno S."/>
            <person name="de Koning A.J."/>
            <person name="Lance S.L."/>
            <person name="McCarthy F.M."/>
            <person name="McCormack J.E."/>
            <person name="Merchant M.E."/>
            <person name="Peterson D.G."/>
            <person name="Pollock D.D."/>
            <person name="Pourmand N."/>
            <person name="Raney B.J."/>
            <person name="Roessler K.A."/>
            <person name="Sanford J.R."/>
            <person name="Sawyer R.H."/>
            <person name="Schmidt C.J."/>
            <person name="Triplett E.W."/>
            <person name="Tuberville T.D."/>
            <person name="Venegas-Anaya M."/>
            <person name="Howard J.T."/>
            <person name="Jarvis E.D."/>
            <person name="Guillette L.J.Jr."/>
            <person name="Glenn T.C."/>
            <person name="Green R.E."/>
            <person name="Ray D.A."/>
        </authorList>
    </citation>
    <scope>NUCLEOTIDE SEQUENCE [LARGE SCALE GENOMIC DNA]</scope>
    <source>
        <strain evidence="2">KSC_2009_1</strain>
    </source>
</reference>
<accession>A0A151N475</accession>
<protein>
    <submittedName>
        <fullName evidence="2">Uncharacterized protein</fullName>
    </submittedName>
</protein>
<dbReference type="EMBL" id="AKHW03004069">
    <property type="protein sequence ID" value="KYO31592.1"/>
    <property type="molecule type" value="Genomic_DNA"/>
</dbReference>
<dbReference type="Proteomes" id="UP000050525">
    <property type="component" value="Unassembled WGS sequence"/>
</dbReference>
<evidence type="ECO:0000313" key="2">
    <source>
        <dbReference type="EMBL" id="KYO31592.1"/>
    </source>
</evidence>
<comment type="caution">
    <text evidence="2">The sequence shown here is derived from an EMBL/GenBank/DDBJ whole genome shotgun (WGS) entry which is preliminary data.</text>
</comment>
<name>A0A151N475_ALLMI</name>
<sequence length="72" mass="7975">MNETASEREVEDPVGNPVMEDSGTSLQNVIHRPPLPCEQTRQQGQEGWIESFAACGNASNLFRIPGFQFPDL</sequence>
<feature type="region of interest" description="Disordered" evidence="1">
    <location>
        <begin position="1"/>
        <end position="44"/>
    </location>
</feature>
<proteinExistence type="predicted"/>
<keyword evidence="3" id="KW-1185">Reference proteome</keyword>